<dbReference type="RefSeq" id="WP_179756419.1">
    <property type="nucleotide sequence ID" value="NZ_JACCBU010000001.1"/>
</dbReference>
<evidence type="ECO:0000313" key="2">
    <source>
        <dbReference type="Proteomes" id="UP000569914"/>
    </source>
</evidence>
<proteinExistence type="predicted"/>
<evidence type="ECO:0000313" key="1">
    <source>
        <dbReference type="EMBL" id="NYE74249.1"/>
    </source>
</evidence>
<sequence length="93" mass="10229">MITTETKKASRISDVNGLAMYVLSDDCSWGDRAGFDGIGIWHAADRIAVYPVYYWTPAADGNFPNGMVKSEPMAHFHTDATHIEILAAFGYSL</sequence>
<reference evidence="1 2" key="1">
    <citation type="submission" date="2020-07" db="EMBL/GenBank/DDBJ databases">
        <title>Sequencing the genomes of 1000 actinobacteria strains.</title>
        <authorList>
            <person name="Klenk H.-P."/>
        </authorList>
    </citation>
    <scope>NUCLEOTIDE SEQUENCE [LARGE SCALE GENOMIC DNA]</scope>
    <source>
        <strain evidence="1 2">DSM 22083</strain>
    </source>
</reference>
<protein>
    <submittedName>
        <fullName evidence="1">Uncharacterized protein</fullName>
    </submittedName>
</protein>
<dbReference type="Proteomes" id="UP000569914">
    <property type="component" value="Unassembled WGS sequence"/>
</dbReference>
<name>A0A7Y9LBW7_9ACTN</name>
<gene>
    <name evidence="1" type="ORF">BKA15_005578</name>
</gene>
<comment type="caution">
    <text evidence="1">The sequence shown here is derived from an EMBL/GenBank/DDBJ whole genome shotgun (WGS) entry which is preliminary data.</text>
</comment>
<accession>A0A7Y9LBW7</accession>
<dbReference type="EMBL" id="JACCBU010000001">
    <property type="protein sequence ID" value="NYE74249.1"/>
    <property type="molecule type" value="Genomic_DNA"/>
</dbReference>
<organism evidence="1 2">
    <name type="scientific">Microlunatus parietis</name>
    <dbReference type="NCBI Taxonomy" id="682979"/>
    <lineage>
        <taxon>Bacteria</taxon>
        <taxon>Bacillati</taxon>
        <taxon>Actinomycetota</taxon>
        <taxon>Actinomycetes</taxon>
        <taxon>Propionibacteriales</taxon>
        <taxon>Propionibacteriaceae</taxon>
        <taxon>Microlunatus</taxon>
    </lineage>
</organism>
<keyword evidence="2" id="KW-1185">Reference proteome</keyword>
<dbReference type="AlphaFoldDB" id="A0A7Y9LBW7"/>